<dbReference type="SUPFAM" id="SSF103473">
    <property type="entry name" value="MFS general substrate transporter"/>
    <property type="match status" value="1"/>
</dbReference>
<dbReference type="GeneID" id="41330217"/>
<feature type="transmembrane region" description="Helical" evidence="1">
    <location>
        <begin position="306"/>
        <end position="334"/>
    </location>
</feature>
<protein>
    <submittedName>
        <fullName evidence="2">MFS transporter</fullName>
    </submittedName>
</protein>
<evidence type="ECO:0000256" key="1">
    <source>
        <dbReference type="SAM" id="Phobius"/>
    </source>
</evidence>
<dbReference type="InterPro" id="IPR036259">
    <property type="entry name" value="MFS_trans_sf"/>
</dbReference>
<feature type="transmembrane region" description="Helical" evidence="1">
    <location>
        <begin position="113"/>
        <end position="131"/>
    </location>
</feature>
<reference evidence="2 3" key="1">
    <citation type="journal article" date="2020" name="Nature">
        <title>Isolation of an archaeon at the prokaryote-eukaryote interface.</title>
        <authorList>
            <person name="Imachi H."/>
            <person name="Nobu M.K."/>
            <person name="Nakahara N."/>
            <person name="Morono Y."/>
            <person name="Ogawara M."/>
            <person name="Takaki Y."/>
            <person name="Takano Y."/>
            <person name="Uematsu K."/>
            <person name="Ikuta T."/>
            <person name="Ito M."/>
            <person name="Matsui Y."/>
            <person name="Miyazaki M."/>
            <person name="Murata K."/>
            <person name="Saito Y."/>
            <person name="Sakai S."/>
            <person name="Song C."/>
            <person name="Tasumi E."/>
            <person name="Yamanaka Y."/>
            <person name="Yamaguchi T."/>
            <person name="Kamagata Y."/>
            <person name="Tamaki H."/>
            <person name="Takai K."/>
        </authorList>
    </citation>
    <scope>NUCLEOTIDE SEQUENCE [LARGE SCALE GENOMIC DNA]</scope>
    <source>
        <strain evidence="2 3">MK-D1</strain>
    </source>
</reference>
<keyword evidence="1" id="KW-1133">Transmembrane helix</keyword>
<feature type="transmembrane region" description="Helical" evidence="1">
    <location>
        <begin position="236"/>
        <end position="257"/>
    </location>
</feature>
<proteinExistence type="predicted"/>
<keyword evidence="3" id="KW-1185">Reference proteome</keyword>
<dbReference type="Gene3D" id="1.20.1250.20">
    <property type="entry name" value="MFS general substrate transporter like domains"/>
    <property type="match status" value="2"/>
</dbReference>
<feature type="transmembrane region" description="Helical" evidence="1">
    <location>
        <begin position="58"/>
        <end position="78"/>
    </location>
</feature>
<organism evidence="2 3">
    <name type="scientific">Promethearchaeum syntrophicum</name>
    <dbReference type="NCBI Taxonomy" id="2594042"/>
    <lineage>
        <taxon>Archaea</taxon>
        <taxon>Promethearchaeati</taxon>
        <taxon>Promethearchaeota</taxon>
        <taxon>Promethearchaeia</taxon>
        <taxon>Promethearchaeales</taxon>
        <taxon>Promethearchaeaceae</taxon>
        <taxon>Promethearchaeum</taxon>
    </lineage>
</organism>
<dbReference type="InterPro" id="IPR011701">
    <property type="entry name" value="MFS"/>
</dbReference>
<dbReference type="KEGG" id="psyt:DSAG12_02227"/>
<keyword evidence="1" id="KW-0472">Membrane</keyword>
<evidence type="ECO:0000313" key="3">
    <source>
        <dbReference type="Proteomes" id="UP000321408"/>
    </source>
</evidence>
<feature type="transmembrane region" description="Helical" evidence="1">
    <location>
        <begin position="277"/>
        <end position="294"/>
    </location>
</feature>
<name>A0A5B9DC04_9ARCH</name>
<evidence type="ECO:0000313" key="2">
    <source>
        <dbReference type="EMBL" id="QEE16397.1"/>
    </source>
</evidence>
<feature type="transmembrane region" description="Helical" evidence="1">
    <location>
        <begin position="358"/>
        <end position="383"/>
    </location>
</feature>
<dbReference type="AlphaFoldDB" id="A0A5B9DC04"/>
<dbReference type="EMBL" id="CP042905">
    <property type="protein sequence ID" value="QEE16397.1"/>
    <property type="molecule type" value="Genomic_DNA"/>
</dbReference>
<feature type="transmembrane region" description="Helical" evidence="1">
    <location>
        <begin position="183"/>
        <end position="203"/>
    </location>
</feature>
<keyword evidence="1" id="KW-0812">Transmembrane</keyword>
<dbReference type="GO" id="GO:0022857">
    <property type="term" value="F:transmembrane transporter activity"/>
    <property type="evidence" value="ECO:0007669"/>
    <property type="project" value="InterPro"/>
</dbReference>
<feature type="transmembrane region" description="Helical" evidence="1">
    <location>
        <begin position="152"/>
        <end position="171"/>
    </location>
</feature>
<feature type="transmembrane region" description="Helical" evidence="1">
    <location>
        <begin position="390"/>
        <end position="408"/>
    </location>
</feature>
<feature type="transmembrane region" description="Helical" evidence="1">
    <location>
        <begin position="90"/>
        <end position="107"/>
    </location>
</feature>
<accession>A0A5B9DC04</accession>
<reference evidence="2 3" key="2">
    <citation type="journal article" date="2024" name="Int. J. Syst. Evol. Microbiol.">
        <title>Promethearchaeum syntrophicum gen. nov., sp. nov., an anaerobic, obligately syntrophic archaeon, the first isolate of the lineage 'Asgard' archaea, and proposal of the new archaeal phylum Promethearchaeota phyl. nov. and kingdom Promethearchaeati regn. nov.</title>
        <authorList>
            <person name="Imachi H."/>
            <person name="Nobu M.K."/>
            <person name="Kato S."/>
            <person name="Takaki Y."/>
            <person name="Miyazaki M."/>
            <person name="Miyata M."/>
            <person name="Ogawara M."/>
            <person name="Saito Y."/>
            <person name="Sakai S."/>
            <person name="Tahara Y.O."/>
            <person name="Takano Y."/>
            <person name="Tasumi E."/>
            <person name="Uematsu K."/>
            <person name="Yoshimura T."/>
            <person name="Itoh T."/>
            <person name="Ohkuma M."/>
            <person name="Takai K."/>
        </authorList>
    </citation>
    <scope>NUCLEOTIDE SEQUENCE [LARGE SCALE GENOMIC DNA]</scope>
    <source>
        <strain evidence="2 3">MK-D1</strain>
    </source>
</reference>
<dbReference type="Pfam" id="PF07690">
    <property type="entry name" value="MFS_1"/>
    <property type="match status" value="1"/>
</dbReference>
<dbReference type="RefSeq" id="WP_147663279.1">
    <property type="nucleotide sequence ID" value="NZ_CP042905.2"/>
</dbReference>
<gene>
    <name evidence="2" type="ORF">DSAG12_02227</name>
</gene>
<sequence length="417" mass="47716">MSDTKKNENLEMSERKRVFSKLFSKDLVLLYLTFCLFFMLNEIIGLGGDLFFTENEEFIILSALKMFGTISLIFLPILIVRLSTKIGNIWVARIAVIALTIFGILIFFDDRFIYLYLFTFPVIIRFINNSLNPFMIKKSKNSNSLQDNLSKVFAIRDFFLYLGCGLGALIGTFLKKINPLYEFLFQVSASIILLLLAILFLGFKPKKSKLEPQEVEEEKNESHNKMRFKDVKNRKYLIVFLVISCLNSFIGTLFVFLPTLTFFTGLDVINIFQSFSIGYIIVAFLSIALAFIAPKSKKKDIYIIDIIFDIIPLGLILFSNGNLIIISIAIILFIGRDFIKPISMDYFFSLFNSEETEYIWGLIGTIPSIFSFGFTLIIPILIILNWKIPVIVAIVISVVVTLIAFKWLPSSKNSEEI</sequence>
<dbReference type="Proteomes" id="UP000321408">
    <property type="component" value="Chromosome"/>
</dbReference>
<feature type="transmembrane region" description="Helical" evidence="1">
    <location>
        <begin position="27"/>
        <end position="46"/>
    </location>
</feature>